<dbReference type="GO" id="GO:0008460">
    <property type="term" value="F:dTDP-glucose 4,6-dehydratase activity"/>
    <property type="evidence" value="ECO:0007669"/>
    <property type="project" value="InterPro"/>
</dbReference>
<dbReference type="Gene3D" id="3.90.25.10">
    <property type="entry name" value="UDP-galactose 4-epimerase, domain 1"/>
    <property type="match status" value="1"/>
</dbReference>
<sequence>MSALPDGVPEDEGNEKLFMGSENGGPPFDARVVFRERLRFVPQNILVTGGAGFIASHVVTRLVQRYPHYRVAVLDKLDYCASLDNLKEVRMRPNFKFIRGDIRSHDLVSYVLEEERIDTVLHFAACTHVDNSFTSSLLFTENNVLGTHVLLESVRQYGRVRRLIHVSTDEVYGGDSNMETESSILAPTNPYACSKAAAEFICRGYVKSFGLPIIITRGNNVYGPHQFPDKLIPKTVCLLASGRPCYVHGSGEHARNFLFVEDAARAFDVILHSGETDEVYNIGSETEKRNIDVVRDVIDLFGLTKDANRYIEHVKDRTFNDMRYRIDSSKLRALGWKEEVVWEDGLRRTKSWYSDPINLKRWPNYTSGLVPHPSLTEEKH</sequence>
<dbReference type="PANTHER" id="PTHR43000">
    <property type="entry name" value="DTDP-D-GLUCOSE 4,6-DEHYDRATASE-RELATED"/>
    <property type="match status" value="1"/>
</dbReference>
<evidence type="ECO:0000256" key="3">
    <source>
        <dbReference type="ARBA" id="ARBA00023239"/>
    </source>
</evidence>
<organism evidence="6 7">
    <name type="scientific">Cyanidium caldarium</name>
    <name type="common">Red alga</name>
    <dbReference type="NCBI Taxonomy" id="2771"/>
    <lineage>
        <taxon>Eukaryota</taxon>
        <taxon>Rhodophyta</taxon>
        <taxon>Bangiophyceae</taxon>
        <taxon>Cyanidiales</taxon>
        <taxon>Cyanidiaceae</taxon>
        <taxon>Cyanidium</taxon>
    </lineage>
</organism>
<keyword evidence="3" id="KW-0456">Lyase</keyword>
<dbReference type="InterPro" id="IPR036291">
    <property type="entry name" value="NAD(P)-bd_dom_sf"/>
</dbReference>
<dbReference type="InterPro" id="IPR016040">
    <property type="entry name" value="NAD(P)-bd_dom"/>
</dbReference>
<accession>A0AAV9IZG7</accession>
<dbReference type="EMBL" id="JANCYW010000014">
    <property type="protein sequence ID" value="KAK4537725.1"/>
    <property type="molecule type" value="Genomic_DNA"/>
</dbReference>
<proteinExistence type="predicted"/>
<gene>
    <name evidence="6" type="ORF">CDCA_CDCA14G3750</name>
</gene>
<protein>
    <recommendedName>
        <fullName evidence="5">NAD(P)-binding domain-containing protein</fullName>
    </recommendedName>
</protein>
<comment type="cofactor">
    <cofactor evidence="1">
        <name>NAD(+)</name>
        <dbReference type="ChEBI" id="CHEBI:57540"/>
    </cofactor>
</comment>
<dbReference type="AlphaFoldDB" id="A0AAV9IZG7"/>
<keyword evidence="2" id="KW-0520">NAD</keyword>
<evidence type="ECO:0000313" key="6">
    <source>
        <dbReference type="EMBL" id="KAK4537725.1"/>
    </source>
</evidence>
<name>A0AAV9IZG7_CYACA</name>
<comment type="caution">
    <text evidence="6">The sequence shown here is derived from an EMBL/GenBank/DDBJ whole genome shotgun (WGS) entry which is preliminary data.</text>
</comment>
<dbReference type="CDD" id="cd05246">
    <property type="entry name" value="dTDP_GD_SDR_e"/>
    <property type="match status" value="1"/>
</dbReference>
<evidence type="ECO:0000259" key="5">
    <source>
        <dbReference type="Pfam" id="PF16363"/>
    </source>
</evidence>
<evidence type="ECO:0000256" key="4">
    <source>
        <dbReference type="SAM" id="MobiDB-lite"/>
    </source>
</evidence>
<dbReference type="GO" id="GO:0009225">
    <property type="term" value="P:nucleotide-sugar metabolic process"/>
    <property type="evidence" value="ECO:0007669"/>
    <property type="project" value="InterPro"/>
</dbReference>
<evidence type="ECO:0000313" key="7">
    <source>
        <dbReference type="Proteomes" id="UP001301350"/>
    </source>
</evidence>
<keyword evidence="7" id="KW-1185">Reference proteome</keyword>
<dbReference type="SUPFAM" id="SSF51735">
    <property type="entry name" value="NAD(P)-binding Rossmann-fold domains"/>
    <property type="match status" value="1"/>
</dbReference>
<reference evidence="6 7" key="1">
    <citation type="submission" date="2022-07" db="EMBL/GenBank/DDBJ databases">
        <title>Genome-wide signatures of adaptation to extreme environments.</title>
        <authorList>
            <person name="Cho C.H."/>
            <person name="Yoon H.S."/>
        </authorList>
    </citation>
    <scope>NUCLEOTIDE SEQUENCE [LARGE SCALE GENOMIC DNA]</scope>
    <source>
        <strain evidence="6 7">DBV 063 E5</strain>
    </source>
</reference>
<dbReference type="Gene3D" id="3.40.50.720">
    <property type="entry name" value="NAD(P)-binding Rossmann-like Domain"/>
    <property type="match status" value="1"/>
</dbReference>
<dbReference type="Pfam" id="PF16363">
    <property type="entry name" value="GDP_Man_Dehyd"/>
    <property type="match status" value="1"/>
</dbReference>
<feature type="region of interest" description="Disordered" evidence="4">
    <location>
        <begin position="1"/>
        <end position="22"/>
    </location>
</feature>
<dbReference type="FunFam" id="3.40.50.720:FF:000304">
    <property type="entry name" value="UDP-glucose 4,6-dehydratase"/>
    <property type="match status" value="1"/>
</dbReference>
<dbReference type="Proteomes" id="UP001301350">
    <property type="component" value="Unassembled WGS sequence"/>
</dbReference>
<dbReference type="InterPro" id="IPR005888">
    <property type="entry name" value="dTDP_Gluc_deHydtase"/>
</dbReference>
<evidence type="ECO:0000256" key="2">
    <source>
        <dbReference type="ARBA" id="ARBA00023027"/>
    </source>
</evidence>
<evidence type="ECO:0000256" key="1">
    <source>
        <dbReference type="ARBA" id="ARBA00001911"/>
    </source>
</evidence>
<feature type="domain" description="NAD(P)-binding" evidence="5">
    <location>
        <begin position="46"/>
        <end position="349"/>
    </location>
</feature>